<accession>A0A9W9ZGC7</accession>
<name>A0A9W9ZGC7_9CNID</name>
<dbReference type="Proteomes" id="UP001163046">
    <property type="component" value="Unassembled WGS sequence"/>
</dbReference>
<evidence type="ECO:0000256" key="2">
    <source>
        <dbReference type="SAM" id="SignalP"/>
    </source>
</evidence>
<feature type="region of interest" description="Disordered" evidence="1">
    <location>
        <begin position="57"/>
        <end position="122"/>
    </location>
</feature>
<organism evidence="3 4">
    <name type="scientific">Desmophyllum pertusum</name>
    <dbReference type="NCBI Taxonomy" id="174260"/>
    <lineage>
        <taxon>Eukaryota</taxon>
        <taxon>Metazoa</taxon>
        <taxon>Cnidaria</taxon>
        <taxon>Anthozoa</taxon>
        <taxon>Hexacorallia</taxon>
        <taxon>Scleractinia</taxon>
        <taxon>Caryophylliina</taxon>
        <taxon>Caryophylliidae</taxon>
        <taxon>Desmophyllum</taxon>
    </lineage>
</organism>
<sequence>MNYHWFIILVLACTIFIIVRSAPDWGPLPYEYFHEFYDHYAEHMQNNIDHIQHVHEAHHENQHRVHETYHENFYDVNERQQEGSESDHETLERSQEDQRSASGKRKSRLPNRVNQEQMNEREAKSFLKRITILR</sequence>
<comment type="caution">
    <text evidence="3">The sequence shown here is derived from an EMBL/GenBank/DDBJ whole genome shotgun (WGS) entry which is preliminary data.</text>
</comment>
<reference evidence="3" key="1">
    <citation type="submission" date="2023-01" db="EMBL/GenBank/DDBJ databases">
        <title>Genome assembly of the deep-sea coral Lophelia pertusa.</title>
        <authorList>
            <person name="Herrera S."/>
            <person name="Cordes E."/>
        </authorList>
    </citation>
    <scope>NUCLEOTIDE SEQUENCE</scope>
    <source>
        <strain evidence="3">USNM1676648</strain>
        <tissue evidence="3">Polyp</tissue>
    </source>
</reference>
<evidence type="ECO:0000313" key="4">
    <source>
        <dbReference type="Proteomes" id="UP001163046"/>
    </source>
</evidence>
<evidence type="ECO:0000313" key="3">
    <source>
        <dbReference type="EMBL" id="KAJ7381258.1"/>
    </source>
</evidence>
<evidence type="ECO:0000256" key="1">
    <source>
        <dbReference type="SAM" id="MobiDB-lite"/>
    </source>
</evidence>
<feature type="compositionally biased region" description="Basic and acidic residues" evidence="1">
    <location>
        <begin position="57"/>
        <end position="99"/>
    </location>
</feature>
<feature type="signal peptide" evidence="2">
    <location>
        <begin position="1"/>
        <end position="21"/>
    </location>
</feature>
<gene>
    <name evidence="3" type="ORF">OS493_001376</name>
</gene>
<dbReference type="EMBL" id="MU826350">
    <property type="protein sequence ID" value="KAJ7381258.1"/>
    <property type="molecule type" value="Genomic_DNA"/>
</dbReference>
<proteinExistence type="predicted"/>
<protein>
    <submittedName>
        <fullName evidence="3">Uncharacterized protein</fullName>
    </submittedName>
</protein>
<feature type="chain" id="PRO_5040939221" evidence="2">
    <location>
        <begin position="22"/>
        <end position="134"/>
    </location>
</feature>
<keyword evidence="2" id="KW-0732">Signal</keyword>
<dbReference type="OrthoDB" id="5961303at2759"/>
<dbReference type="AlphaFoldDB" id="A0A9W9ZGC7"/>
<keyword evidence="4" id="KW-1185">Reference proteome</keyword>